<name>A0A641APK9_9ACTN</name>
<dbReference type="RefSeq" id="WP_129179794.1">
    <property type="nucleotide sequence ID" value="NZ_JAGIOG010000001.1"/>
</dbReference>
<sequence>MTNAATALADLLATWNVEANMTAETTRGHSEVDPRDFWREQARAVELAHRVDSILRGMEAAGQQTKMFDASVVSWYEAVFTYTAPWKTLNSGGRRIVESARLENLQGLGLLLDQVGGIEISADERKSLMTVLEEAKLLVATDRSLSLESRRYIWSLIVEAQATLDEIDTFGDDPPRSILLELGGAMSLQADIAEGSGDVPTASRWRATRDQLVAGLAGGLGGQLALRAADGAQKAIESGLS</sequence>
<organism evidence="1 2">
    <name type="scientific">Aeromicrobium fastidiosum</name>
    <dbReference type="NCBI Taxonomy" id="52699"/>
    <lineage>
        <taxon>Bacteria</taxon>
        <taxon>Bacillati</taxon>
        <taxon>Actinomycetota</taxon>
        <taxon>Actinomycetes</taxon>
        <taxon>Propionibacteriales</taxon>
        <taxon>Nocardioidaceae</taxon>
        <taxon>Aeromicrobium</taxon>
    </lineage>
</organism>
<comment type="caution">
    <text evidence="1">The sequence shown here is derived from an EMBL/GenBank/DDBJ whole genome shotgun (WGS) entry which is preliminary data.</text>
</comment>
<dbReference type="AlphaFoldDB" id="A0A641APK9"/>
<evidence type="ECO:0000313" key="1">
    <source>
        <dbReference type="EMBL" id="KAA1379869.1"/>
    </source>
</evidence>
<dbReference type="OrthoDB" id="5117761at2"/>
<dbReference type="EMBL" id="SDPP02000001">
    <property type="protein sequence ID" value="KAA1379869.1"/>
    <property type="molecule type" value="Genomic_DNA"/>
</dbReference>
<protein>
    <submittedName>
        <fullName evidence="1">Uncharacterized protein</fullName>
    </submittedName>
</protein>
<accession>A0A641APK9</accession>
<evidence type="ECO:0000313" key="2">
    <source>
        <dbReference type="Proteomes" id="UP001515100"/>
    </source>
</evidence>
<gene>
    <name evidence="1" type="ORF">ESP62_001260</name>
</gene>
<reference evidence="1" key="1">
    <citation type="submission" date="2019-09" db="EMBL/GenBank/DDBJ databases">
        <authorList>
            <person name="Li J."/>
        </authorList>
    </citation>
    <scope>NUCLEOTIDE SEQUENCE [LARGE SCALE GENOMIC DNA]</scope>
    <source>
        <strain evidence="1">NRBC 14897</strain>
    </source>
</reference>
<dbReference type="Proteomes" id="UP001515100">
    <property type="component" value="Unassembled WGS sequence"/>
</dbReference>
<proteinExistence type="predicted"/>
<keyword evidence="2" id="KW-1185">Reference proteome</keyword>